<reference evidence="1 2" key="1">
    <citation type="submission" date="2019-01" db="EMBL/GenBank/DDBJ databases">
        <title>Blautia sp. nov. KGMB01111 isolated human feces.</title>
        <authorList>
            <person name="Park J.-E."/>
            <person name="Kim J.-S."/>
            <person name="Park S.-H."/>
        </authorList>
    </citation>
    <scope>NUCLEOTIDE SEQUENCE [LARGE SCALE GENOMIC DNA]</scope>
    <source>
        <strain evidence="1 2">KGMB01111</strain>
    </source>
</reference>
<proteinExistence type="predicted"/>
<keyword evidence="2" id="KW-1185">Reference proteome</keyword>
<protein>
    <submittedName>
        <fullName evidence="1">Uncharacterized protein</fullName>
    </submittedName>
</protein>
<organism evidence="1 2">
    <name type="scientific">Blautia faecicola</name>
    <dbReference type="NCBI Taxonomy" id="2509240"/>
    <lineage>
        <taxon>Bacteria</taxon>
        <taxon>Bacillati</taxon>
        <taxon>Bacillota</taxon>
        <taxon>Clostridia</taxon>
        <taxon>Lachnospirales</taxon>
        <taxon>Lachnospiraceae</taxon>
        <taxon>Blautia</taxon>
    </lineage>
</organism>
<evidence type="ECO:0000313" key="1">
    <source>
        <dbReference type="EMBL" id="RXS75016.1"/>
    </source>
</evidence>
<name>A0A4Q1RH75_9FIRM</name>
<dbReference type="EMBL" id="SDKC01000001">
    <property type="protein sequence ID" value="RXS75016.1"/>
    <property type="molecule type" value="Genomic_DNA"/>
</dbReference>
<dbReference type="Proteomes" id="UP000290106">
    <property type="component" value="Unassembled WGS sequence"/>
</dbReference>
<dbReference type="RefSeq" id="WP_129257527.1">
    <property type="nucleotide sequence ID" value="NZ_SDKC01000001.1"/>
</dbReference>
<accession>A0A4Q1RH75</accession>
<dbReference type="AlphaFoldDB" id="A0A4Q1RH75"/>
<sequence>MIILTPIPVETKKALERGECVGQTIQESPWEVSVESVIGYEFVRDMQIKKTKIFPPSREAIPIVGWLKYMGESAHPNHDDVKSNMA</sequence>
<comment type="caution">
    <text evidence="1">The sequence shown here is derived from an EMBL/GenBank/DDBJ whole genome shotgun (WGS) entry which is preliminary data.</text>
</comment>
<evidence type="ECO:0000313" key="2">
    <source>
        <dbReference type="Proteomes" id="UP000290106"/>
    </source>
</evidence>
<gene>
    <name evidence="1" type="ORF">ETP43_07120</name>
</gene>
<dbReference type="OrthoDB" id="9886455at2"/>